<name>A0AAD5R699_PARTN</name>
<protein>
    <submittedName>
        <fullName evidence="1">Uncharacterized protein</fullName>
    </submittedName>
</protein>
<evidence type="ECO:0000313" key="2">
    <source>
        <dbReference type="Proteomes" id="UP001196413"/>
    </source>
</evidence>
<dbReference type="Proteomes" id="UP001196413">
    <property type="component" value="Unassembled WGS sequence"/>
</dbReference>
<comment type="caution">
    <text evidence="1">The sequence shown here is derived from an EMBL/GenBank/DDBJ whole genome shotgun (WGS) entry which is preliminary data.</text>
</comment>
<keyword evidence="2" id="KW-1185">Reference proteome</keyword>
<dbReference type="EMBL" id="JAHQIW010006762">
    <property type="protein sequence ID" value="KAJ1370275.1"/>
    <property type="molecule type" value="Genomic_DNA"/>
</dbReference>
<accession>A0AAD5R699</accession>
<gene>
    <name evidence="1" type="ORF">KIN20_031968</name>
</gene>
<proteinExistence type="predicted"/>
<organism evidence="1 2">
    <name type="scientific">Parelaphostrongylus tenuis</name>
    <name type="common">Meningeal worm</name>
    <dbReference type="NCBI Taxonomy" id="148309"/>
    <lineage>
        <taxon>Eukaryota</taxon>
        <taxon>Metazoa</taxon>
        <taxon>Ecdysozoa</taxon>
        <taxon>Nematoda</taxon>
        <taxon>Chromadorea</taxon>
        <taxon>Rhabditida</taxon>
        <taxon>Rhabditina</taxon>
        <taxon>Rhabditomorpha</taxon>
        <taxon>Strongyloidea</taxon>
        <taxon>Metastrongylidae</taxon>
        <taxon>Parelaphostrongylus</taxon>
    </lineage>
</organism>
<dbReference type="AlphaFoldDB" id="A0AAD5R699"/>
<evidence type="ECO:0000313" key="1">
    <source>
        <dbReference type="EMBL" id="KAJ1370275.1"/>
    </source>
</evidence>
<reference evidence="1" key="1">
    <citation type="submission" date="2021-06" db="EMBL/GenBank/DDBJ databases">
        <title>Parelaphostrongylus tenuis whole genome reference sequence.</title>
        <authorList>
            <person name="Garwood T.J."/>
            <person name="Larsen P.A."/>
            <person name="Fountain-Jones N.M."/>
            <person name="Garbe J.R."/>
            <person name="Macchietto M.G."/>
            <person name="Kania S.A."/>
            <person name="Gerhold R.W."/>
            <person name="Richards J.E."/>
            <person name="Wolf T.M."/>
        </authorList>
    </citation>
    <scope>NUCLEOTIDE SEQUENCE</scope>
    <source>
        <strain evidence="1">MNPRO001-30</strain>
        <tissue evidence="1">Meninges</tissue>
    </source>
</reference>
<sequence length="71" mass="7707">MAPGHNALPACGLNFSTLTPGHRIISTFATLNGHLTNLISRQIIADACDTLVKEQLTFSSRHSVVTKVYKK</sequence>